<name>A0A1H7GXV4_AQUAM</name>
<proteinExistence type="predicted"/>
<accession>A0A1H7GXV4</accession>
<dbReference type="EMBL" id="FOAB01000001">
    <property type="protein sequence ID" value="SEK40705.1"/>
    <property type="molecule type" value="Genomic_DNA"/>
</dbReference>
<reference evidence="1 2" key="1">
    <citation type="submission" date="2016-10" db="EMBL/GenBank/DDBJ databases">
        <authorList>
            <person name="de Groot N.N."/>
        </authorList>
    </citation>
    <scope>NUCLEOTIDE SEQUENCE [LARGE SCALE GENOMIC DNA]</scope>
    <source>
        <strain evidence="1 2">DSM 25232</strain>
    </source>
</reference>
<gene>
    <name evidence="1" type="ORF">SAMN04487910_0454</name>
</gene>
<evidence type="ECO:0000313" key="2">
    <source>
        <dbReference type="Proteomes" id="UP000198521"/>
    </source>
</evidence>
<keyword evidence="2" id="KW-1185">Reference proteome</keyword>
<evidence type="ECO:0000313" key="1">
    <source>
        <dbReference type="EMBL" id="SEK40705.1"/>
    </source>
</evidence>
<protein>
    <submittedName>
        <fullName evidence="1">Uncharacterized protein</fullName>
    </submittedName>
</protein>
<dbReference type="STRING" id="1038014.SAMN04487910_0454"/>
<dbReference type="Proteomes" id="UP000198521">
    <property type="component" value="Unassembled WGS sequence"/>
</dbReference>
<organism evidence="1 2">
    <name type="scientific">Aquimarina amphilecti</name>
    <dbReference type="NCBI Taxonomy" id="1038014"/>
    <lineage>
        <taxon>Bacteria</taxon>
        <taxon>Pseudomonadati</taxon>
        <taxon>Bacteroidota</taxon>
        <taxon>Flavobacteriia</taxon>
        <taxon>Flavobacteriales</taxon>
        <taxon>Flavobacteriaceae</taxon>
        <taxon>Aquimarina</taxon>
    </lineage>
</organism>
<dbReference type="AlphaFoldDB" id="A0A1H7GXV4"/>
<sequence length="46" mass="5338">MFIIPLGLINHTIFKSILSIVLYNNVIGFSKLNKNQTLLFITFHNF</sequence>